<gene>
    <name evidence="1" type="ORF">PR048_001262</name>
</gene>
<comment type="caution">
    <text evidence="1">The sequence shown here is derived from an EMBL/GenBank/DDBJ whole genome shotgun (WGS) entry which is preliminary data.</text>
</comment>
<dbReference type="PANTHER" id="PTHR45749">
    <property type="match status" value="1"/>
</dbReference>
<dbReference type="Proteomes" id="UP001159363">
    <property type="component" value="Chromosome 1"/>
</dbReference>
<accession>A0ABQ9IGZ8</accession>
<name>A0ABQ9IGZ8_9NEOP</name>
<reference evidence="1 2" key="1">
    <citation type="submission" date="2023-02" db="EMBL/GenBank/DDBJ databases">
        <title>LHISI_Scaffold_Assembly.</title>
        <authorList>
            <person name="Stuart O.P."/>
            <person name="Cleave R."/>
            <person name="Magrath M.J.L."/>
            <person name="Mikheyev A.S."/>
        </authorList>
    </citation>
    <scope>NUCLEOTIDE SEQUENCE [LARGE SCALE GENOMIC DNA]</scope>
    <source>
        <strain evidence="1">Daus_M_001</strain>
        <tissue evidence="1">Leg muscle</tissue>
    </source>
</reference>
<evidence type="ECO:0000313" key="1">
    <source>
        <dbReference type="EMBL" id="KAJ8895921.1"/>
    </source>
</evidence>
<proteinExistence type="predicted"/>
<organism evidence="1 2">
    <name type="scientific">Dryococelus australis</name>
    <dbReference type="NCBI Taxonomy" id="614101"/>
    <lineage>
        <taxon>Eukaryota</taxon>
        <taxon>Metazoa</taxon>
        <taxon>Ecdysozoa</taxon>
        <taxon>Arthropoda</taxon>
        <taxon>Hexapoda</taxon>
        <taxon>Insecta</taxon>
        <taxon>Pterygota</taxon>
        <taxon>Neoptera</taxon>
        <taxon>Polyneoptera</taxon>
        <taxon>Phasmatodea</taxon>
        <taxon>Verophasmatodea</taxon>
        <taxon>Anareolatae</taxon>
        <taxon>Phasmatidae</taxon>
        <taxon>Eurycanthinae</taxon>
        <taxon>Dryococelus</taxon>
    </lineage>
</organism>
<dbReference type="PANTHER" id="PTHR45749:SF28">
    <property type="entry name" value="ZINC FINGER MYM-TYPE PROTEIN 1-LIKE-RELATED"/>
    <property type="match status" value="1"/>
</dbReference>
<feature type="non-terminal residue" evidence="1">
    <location>
        <position position="384"/>
    </location>
</feature>
<keyword evidence="2" id="KW-1185">Reference proteome</keyword>
<dbReference type="EMBL" id="JARBHB010000001">
    <property type="protein sequence ID" value="KAJ8895921.1"/>
    <property type="molecule type" value="Genomic_DNA"/>
</dbReference>
<evidence type="ECO:0000313" key="2">
    <source>
        <dbReference type="Proteomes" id="UP001159363"/>
    </source>
</evidence>
<sequence>MVLTGICNRLSKLNSGGLVFQGETTQIGDVRNDNFLGIMELIGKYDYVTREHLAKCRLQISAHRVATMDRICVDTLVEFNQEDLEKNEFAIFSPCGAHSLNRVGVNTAKLNHDLLTFFGNIESFYSLLKQHVPLSLQSLSETLWSERLQVVFPIVKHYPSILKVLDLLLEDTVTILTTLVRKHRFQGFLISFWHKVLSAIDQKIVIVQGKGMSLNDETQLIKDLLDEIKSLRYSWEIILQESKVVAEAVGISSHFVTRRRPNRLPNADENTFEEKLLLGATNESKSSVIFPVLYFIMADLKIRFASSELICNLFSPILTMGLDITVSTAKRYFSRMANSLKTWQRSTTGQNRLNHLTILGIENELAKSVDFSDVIDHFIQEKPG</sequence>
<protein>
    <submittedName>
        <fullName evidence="1">Uncharacterized protein</fullName>
    </submittedName>
</protein>